<reference evidence="4" key="2">
    <citation type="journal article" date="2023" name="IMA Fungus">
        <title>Comparative genomic study of the Penicillium genus elucidates a diverse pangenome and 15 lateral gene transfer events.</title>
        <authorList>
            <person name="Petersen C."/>
            <person name="Sorensen T."/>
            <person name="Nielsen M.R."/>
            <person name="Sondergaard T.E."/>
            <person name="Sorensen J.L."/>
            <person name="Fitzpatrick D.A."/>
            <person name="Frisvad J.C."/>
            <person name="Nielsen K.L."/>
        </authorList>
    </citation>
    <scope>NUCLEOTIDE SEQUENCE</scope>
    <source>
        <strain evidence="4">IBT 21917</strain>
    </source>
</reference>
<dbReference type="GO" id="GO:0016491">
    <property type="term" value="F:oxidoreductase activity"/>
    <property type="evidence" value="ECO:0007669"/>
    <property type="project" value="UniProtKB-KW"/>
</dbReference>
<protein>
    <submittedName>
        <fullName evidence="4">Uncharacterized protein</fullName>
    </submittedName>
</protein>
<dbReference type="Proteomes" id="UP001146351">
    <property type="component" value="Unassembled WGS sequence"/>
</dbReference>
<accession>A0A9W9HSZ9</accession>
<comment type="caution">
    <text evidence="4">The sequence shown here is derived from an EMBL/GenBank/DDBJ whole genome shotgun (WGS) entry which is preliminary data.</text>
</comment>
<dbReference type="Gene3D" id="3.40.50.720">
    <property type="entry name" value="NAD(P)-binding Rossmann-like Domain"/>
    <property type="match status" value="1"/>
</dbReference>
<keyword evidence="2" id="KW-0560">Oxidoreductase</keyword>
<name>A0A9W9HSZ9_9EURO</name>
<proteinExistence type="inferred from homology"/>
<evidence type="ECO:0000313" key="5">
    <source>
        <dbReference type="Proteomes" id="UP001146351"/>
    </source>
</evidence>
<dbReference type="InterPro" id="IPR036291">
    <property type="entry name" value="NAD(P)-bd_dom_sf"/>
</dbReference>
<dbReference type="EMBL" id="JAPQKO010000006">
    <property type="protein sequence ID" value="KAJ5156752.1"/>
    <property type="molecule type" value="Genomic_DNA"/>
</dbReference>
<sequence>MPSQVWLVTGTSSGLGNEFVRAAVARGDKVIATARNADKIAHLKELGVVTMQLDVTAPQDELDRKAEEAIAAYGRIDVLVNNAGYLQIGTVEESSHDVWFNQFNTNLFGTLNVTRSFLPHLRANRSGTIVFIGSKGAWESIPTVGTYCASKAAIHSAAQSLSAEIAPFGIKTLLVEPGTVRTEVFSQQNMKTVPMKYEDYRGALGTLTGVFDGVYGNELGDARRSVENILNVVKGENGTAGKEWPSSLLLGSDAVEVIRKKCQDVLRQVDEWEALSKSTDV</sequence>
<evidence type="ECO:0000256" key="2">
    <source>
        <dbReference type="ARBA" id="ARBA00023002"/>
    </source>
</evidence>
<evidence type="ECO:0000313" key="4">
    <source>
        <dbReference type="EMBL" id="KAJ5156752.1"/>
    </source>
</evidence>
<dbReference type="CDD" id="cd05374">
    <property type="entry name" value="17beta-HSD-like_SDR_c"/>
    <property type="match status" value="1"/>
</dbReference>
<dbReference type="SUPFAM" id="SSF51735">
    <property type="entry name" value="NAD(P)-binding Rossmann-fold domains"/>
    <property type="match status" value="1"/>
</dbReference>
<dbReference type="PRINTS" id="PR00081">
    <property type="entry name" value="GDHRDH"/>
</dbReference>
<comment type="similarity">
    <text evidence="1 3">Belongs to the short-chain dehydrogenases/reductases (SDR) family.</text>
</comment>
<gene>
    <name evidence="4" type="ORF">N7492_009555</name>
</gene>
<organism evidence="4 5">
    <name type="scientific">Penicillium capsulatum</name>
    <dbReference type="NCBI Taxonomy" id="69766"/>
    <lineage>
        <taxon>Eukaryota</taxon>
        <taxon>Fungi</taxon>
        <taxon>Dikarya</taxon>
        <taxon>Ascomycota</taxon>
        <taxon>Pezizomycotina</taxon>
        <taxon>Eurotiomycetes</taxon>
        <taxon>Eurotiomycetidae</taxon>
        <taxon>Eurotiales</taxon>
        <taxon>Aspergillaceae</taxon>
        <taxon>Penicillium</taxon>
    </lineage>
</organism>
<dbReference type="InterPro" id="IPR002347">
    <property type="entry name" value="SDR_fam"/>
</dbReference>
<reference evidence="4" key="1">
    <citation type="submission" date="2022-11" db="EMBL/GenBank/DDBJ databases">
        <authorList>
            <person name="Petersen C."/>
        </authorList>
    </citation>
    <scope>NUCLEOTIDE SEQUENCE</scope>
    <source>
        <strain evidence="4">IBT 21917</strain>
    </source>
</reference>
<dbReference type="Pfam" id="PF00106">
    <property type="entry name" value="adh_short"/>
    <property type="match status" value="1"/>
</dbReference>
<dbReference type="PANTHER" id="PTHR43976:SF16">
    <property type="entry name" value="SHORT-CHAIN DEHYDROGENASE_REDUCTASE FAMILY PROTEIN"/>
    <property type="match status" value="1"/>
</dbReference>
<evidence type="ECO:0000256" key="3">
    <source>
        <dbReference type="RuleBase" id="RU000363"/>
    </source>
</evidence>
<dbReference type="PANTHER" id="PTHR43976">
    <property type="entry name" value="SHORT CHAIN DEHYDROGENASE"/>
    <property type="match status" value="1"/>
</dbReference>
<dbReference type="PRINTS" id="PR00080">
    <property type="entry name" value="SDRFAMILY"/>
</dbReference>
<dbReference type="InterPro" id="IPR051911">
    <property type="entry name" value="SDR_oxidoreductase"/>
</dbReference>
<dbReference type="AlphaFoldDB" id="A0A9W9HSZ9"/>
<dbReference type="OrthoDB" id="1274115at2759"/>
<evidence type="ECO:0000256" key="1">
    <source>
        <dbReference type="ARBA" id="ARBA00006484"/>
    </source>
</evidence>
<keyword evidence="5" id="KW-1185">Reference proteome</keyword>